<dbReference type="PROSITE" id="PS51257">
    <property type="entry name" value="PROKAR_LIPOPROTEIN"/>
    <property type="match status" value="1"/>
</dbReference>
<dbReference type="SUPFAM" id="SSF103481">
    <property type="entry name" value="Multidrug resistance efflux transporter EmrE"/>
    <property type="match status" value="2"/>
</dbReference>
<dbReference type="EMBL" id="BPQH01000009">
    <property type="protein sequence ID" value="GJD50424.1"/>
    <property type="molecule type" value="Genomic_DNA"/>
</dbReference>
<protein>
    <recommendedName>
        <fullName evidence="2">EamA domain-containing protein</fullName>
    </recommendedName>
</protein>
<dbReference type="Pfam" id="PF00892">
    <property type="entry name" value="EamA"/>
    <property type="match status" value="2"/>
</dbReference>
<feature type="transmembrane region" description="Helical" evidence="1">
    <location>
        <begin position="103"/>
        <end position="121"/>
    </location>
</feature>
<keyword evidence="1" id="KW-1133">Transmembrane helix</keyword>
<reference evidence="3" key="1">
    <citation type="journal article" date="2021" name="Front. Microbiol.">
        <title>Comprehensive Comparative Genomics and Phenotyping of Methylobacterium Species.</title>
        <authorList>
            <person name="Alessa O."/>
            <person name="Ogura Y."/>
            <person name="Fujitani Y."/>
            <person name="Takami H."/>
            <person name="Hayashi T."/>
            <person name="Sahin N."/>
            <person name="Tani A."/>
        </authorList>
    </citation>
    <scope>NUCLEOTIDE SEQUENCE</scope>
    <source>
        <strain evidence="3">KCTC 52305</strain>
    </source>
</reference>
<feature type="transmembrane region" description="Helical" evidence="1">
    <location>
        <begin position="153"/>
        <end position="175"/>
    </location>
</feature>
<keyword evidence="4" id="KW-1185">Reference proteome</keyword>
<dbReference type="InterPro" id="IPR000620">
    <property type="entry name" value="EamA_dom"/>
</dbReference>
<feature type="transmembrane region" description="Helical" evidence="1">
    <location>
        <begin position="79"/>
        <end position="97"/>
    </location>
</feature>
<dbReference type="Proteomes" id="UP001055167">
    <property type="component" value="Unassembled WGS sequence"/>
</dbReference>
<feature type="transmembrane region" description="Helical" evidence="1">
    <location>
        <begin position="209"/>
        <end position="232"/>
    </location>
</feature>
<feature type="domain" description="EamA" evidence="2">
    <location>
        <begin position="11"/>
        <end position="143"/>
    </location>
</feature>
<evidence type="ECO:0000313" key="3">
    <source>
        <dbReference type="EMBL" id="GJD50424.1"/>
    </source>
</evidence>
<gene>
    <name evidence="3" type="ORF">OPKNFCMD_3163</name>
</gene>
<keyword evidence="1" id="KW-0472">Membrane</keyword>
<dbReference type="PANTHER" id="PTHR22911:SF103">
    <property type="entry name" value="BLR2811 PROTEIN"/>
    <property type="match status" value="1"/>
</dbReference>
<proteinExistence type="predicted"/>
<reference evidence="3" key="2">
    <citation type="submission" date="2021-08" db="EMBL/GenBank/DDBJ databases">
        <authorList>
            <person name="Tani A."/>
            <person name="Ola A."/>
            <person name="Ogura Y."/>
            <person name="Katsura K."/>
            <person name="Hayashi T."/>
        </authorList>
    </citation>
    <scope>NUCLEOTIDE SEQUENCE</scope>
    <source>
        <strain evidence="3">KCTC 52305</strain>
    </source>
</reference>
<dbReference type="RefSeq" id="WP_128565350.1">
    <property type="nucleotide sequence ID" value="NZ_BPQH01000009.1"/>
</dbReference>
<comment type="caution">
    <text evidence="3">The sequence shown here is derived from an EMBL/GenBank/DDBJ whole genome shotgun (WGS) entry which is preliminary data.</text>
</comment>
<keyword evidence="1" id="KW-0812">Transmembrane</keyword>
<feature type="transmembrane region" description="Helical" evidence="1">
    <location>
        <begin position="184"/>
        <end position="203"/>
    </location>
</feature>
<sequence length="299" mass="31250">MRGSGQRDTLIGIALMVGAVAGFACIDASAKLLNRSMNPLLVVAARYIGSFVLVALVFGPRADAGLLRTRRPLLQALRSLSLVISTVCAFFALRYLPLAQVTSITFASPLVVALIAGPLLGERVGWRRVGAVLVGFAGVLVVSRPGMAGMHPAALLAVVTACVNGLYIVATRLLAAHDPPETTLIYTGLVGSVLMAPAVPFLWESPSEPLVWAGMAAIGAFGALGHWLLILAHKRAPASTLAPFAYAQLIWALILSLLVFGDLPDRWTVIGGAVVAASGLYLLYQERPRAAAPGGERAA</sequence>
<feature type="transmembrane region" description="Helical" evidence="1">
    <location>
        <begin position="267"/>
        <end position="284"/>
    </location>
</feature>
<evidence type="ECO:0000256" key="1">
    <source>
        <dbReference type="SAM" id="Phobius"/>
    </source>
</evidence>
<organism evidence="3 4">
    <name type="scientific">Methylobacterium crusticola</name>
    <dbReference type="NCBI Taxonomy" id="1697972"/>
    <lineage>
        <taxon>Bacteria</taxon>
        <taxon>Pseudomonadati</taxon>
        <taxon>Pseudomonadota</taxon>
        <taxon>Alphaproteobacteria</taxon>
        <taxon>Hyphomicrobiales</taxon>
        <taxon>Methylobacteriaceae</taxon>
        <taxon>Methylobacterium</taxon>
    </lineage>
</organism>
<dbReference type="InterPro" id="IPR037185">
    <property type="entry name" value="EmrE-like"/>
</dbReference>
<feature type="transmembrane region" description="Helical" evidence="1">
    <location>
        <begin position="244"/>
        <end position="261"/>
    </location>
</feature>
<feature type="transmembrane region" description="Helical" evidence="1">
    <location>
        <begin position="128"/>
        <end position="147"/>
    </location>
</feature>
<evidence type="ECO:0000259" key="2">
    <source>
        <dbReference type="Pfam" id="PF00892"/>
    </source>
</evidence>
<feature type="transmembrane region" description="Helical" evidence="1">
    <location>
        <begin position="12"/>
        <end position="33"/>
    </location>
</feature>
<feature type="transmembrane region" description="Helical" evidence="1">
    <location>
        <begin position="39"/>
        <end position="58"/>
    </location>
</feature>
<dbReference type="PANTHER" id="PTHR22911">
    <property type="entry name" value="ACYL-MALONYL CONDENSING ENZYME-RELATED"/>
    <property type="match status" value="1"/>
</dbReference>
<feature type="domain" description="EamA" evidence="2">
    <location>
        <begin position="153"/>
        <end position="283"/>
    </location>
</feature>
<name>A0ABQ4QZS6_9HYPH</name>
<dbReference type="Gene3D" id="1.10.3730.20">
    <property type="match status" value="1"/>
</dbReference>
<evidence type="ECO:0000313" key="4">
    <source>
        <dbReference type="Proteomes" id="UP001055167"/>
    </source>
</evidence>
<accession>A0ABQ4QZS6</accession>